<evidence type="ECO:0000313" key="2">
    <source>
        <dbReference type="Proteomes" id="UP001567538"/>
    </source>
</evidence>
<dbReference type="AlphaFoldDB" id="A0ABD1FTP1"/>
<comment type="caution">
    <text evidence="1">The sequence shown here is derived from an EMBL/GenBank/DDBJ whole genome shotgun (WGS) entry which is preliminary data.</text>
</comment>
<proteinExistence type="predicted"/>
<name>A0ABD1FTP1_SALDI</name>
<keyword evidence="2" id="KW-1185">Reference proteome</keyword>
<sequence>MYAIHKRSNYMYTMRRLAASGSFCPTPLSPCSVAIVRNSADIVSSVTVGCRAASSRTVLNFSGIKILSILLSRSELVGFWLLPSFGEVVDWWGRDSADGLSRDGLCTAVPGRSLGCPGRDELVGRALGCSAEVVGSQLAISFTSRIR</sequence>
<protein>
    <submittedName>
        <fullName evidence="1">Uncharacterized protein</fullName>
    </submittedName>
</protein>
<evidence type="ECO:0000313" key="1">
    <source>
        <dbReference type="EMBL" id="KAL1535201.1"/>
    </source>
</evidence>
<dbReference type="EMBL" id="JBEAFC010000012">
    <property type="protein sequence ID" value="KAL1535201.1"/>
    <property type="molecule type" value="Genomic_DNA"/>
</dbReference>
<reference evidence="1 2" key="1">
    <citation type="submission" date="2024-06" db="EMBL/GenBank/DDBJ databases">
        <title>A chromosome level genome sequence of Diviner's sage (Salvia divinorum).</title>
        <authorList>
            <person name="Ford S.A."/>
            <person name="Ro D.-K."/>
            <person name="Ness R.W."/>
            <person name="Phillips M.A."/>
        </authorList>
    </citation>
    <scope>NUCLEOTIDE SEQUENCE [LARGE SCALE GENOMIC DNA]</scope>
    <source>
        <strain evidence="1">SAF-2024a</strain>
        <tissue evidence="1">Leaf</tissue>
    </source>
</reference>
<accession>A0ABD1FTP1</accession>
<dbReference type="Proteomes" id="UP001567538">
    <property type="component" value="Unassembled WGS sequence"/>
</dbReference>
<organism evidence="1 2">
    <name type="scientific">Salvia divinorum</name>
    <name type="common">Maria pastora</name>
    <name type="synonym">Diviner's sage</name>
    <dbReference type="NCBI Taxonomy" id="28513"/>
    <lineage>
        <taxon>Eukaryota</taxon>
        <taxon>Viridiplantae</taxon>
        <taxon>Streptophyta</taxon>
        <taxon>Embryophyta</taxon>
        <taxon>Tracheophyta</taxon>
        <taxon>Spermatophyta</taxon>
        <taxon>Magnoliopsida</taxon>
        <taxon>eudicotyledons</taxon>
        <taxon>Gunneridae</taxon>
        <taxon>Pentapetalae</taxon>
        <taxon>asterids</taxon>
        <taxon>lamiids</taxon>
        <taxon>Lamiales</taxon>
        <taxon>Lamiaceae</taxon>
        <taxon>Nepetoideae</taxon>
        <taxon>Mentheae</taxon>
        <taxon>Salviinae</taxon>
        <taxon>Salvia</taxon>
        <taxon>Salvia subgen. Calosphace</taxon>
    </lineage>
</organism>
<gene>
    <name evidence="1" type="ORF">AAHA92_31285</name>
</gene>